<dbReference type="Proteomes" id="UP000324748">
    <property type="component" value="Unassembled WGS sequence"/>
</dbReference>
<evidence type="ECO:0000313" key="3">
    <source>
        <dbReference type="Proteomes" id="UP000324748"/>
    </source>
</evidence>
<organism evidence="2 3">
    <name type="scientific">Puccinia graminis f. sp. tritici</name>
    <dbReference type="NCBI Taxonomy" id="56615"/>
    <lineage>
        <taxon>Eukaryota</taxon>
        <taxon>Fungi</taxon>
        <taxon>Dikarya</taxon>
        <taxon>Basidiomycota</taxon>
        <taxon>Pucciniomycotina</taxon>
        <taxon>Pucciniomycetes</taxon>
        <taxon>Pucciniales</taxon>
        <taxon>Pucciniaceae</taxon>
        <taxon>Puccinia</taxon>
    </lineage>
</organism>
<proteinExistence type="predicted"/>
<evidence type="ECO:0000313" key="2">
    <source>
        <dbReference type="EMBL" id="KAA1086928.1"/>
    </source>
</evidence>
<dbReference type="EMBL" id="VSWC01000105">
    <property type="protein sequence ID" value="KAA1086928.1"/>
    <property type="molecule type" value="Genomic_DNA"/>
</dbReference>
<comment type="caution">
    <text evidence="2">The sequence shown here is derived from an EMBL/GenBank/DDBJ whole genome shotgun (WGS) entry which is preliminary data.</text>
</comment>
<name>A0A5B0NG27_PUCGR</name>
<feature type="compositionally biased region" description="Basic and acidic residues" evidence="1">
    <location>
        <begin position="12"/>
        <end position="22"/>
    </location>
</feature>
<reference evidence="2 3" key="1">
    <citation type="submission" date="2019-05" db="EMBL/GenBank/DDBJ databases">
        <title>Emergence of the Ug99 lineage of the wheat stem rust pathogen through somatic hybridization.</title>
        <authorList>
            <person name="Li F."/>
            <person name="Upadhyaya N.M."/>
            <person name="Sperschneider J."/>
            <person name="Matny O."/>
            <person name="Nguyen-Phuc H."/>
            <person name="Mago R."/>
            <person name="Raley C."/>
            <person name="Miller M.E."/>
            <person name="Silverstein K.A.T."/>
            <person name="Henningsen E."/>
            <person name="Hirsch C.D."/>
            <person name="Visser B."/>
            <person name="Pretorius Z.A."/>
            <person name="Steffenson B.J."/>
            <person name="Schwessinger B."/>
            <person name="Dodds P.N."/>
            <person name="Figueroa M."/>
        </authorList>
    </citation>
    <scope>NUCLEOTIDE SEQUENCE [LARGE SCALE GENOMIC DNA]</scope>
    <source>
        <strain evidence="2">21-0</strain>
    </source>
</reference>
<dbReference type="AlphaFoldDB" id="A0A5B0NG27"/>
<accession>A0A5B0NG27</accession>
<feature type="region of interest" description="Disordered" evidence="1">
    <location>
        <begin position="1"/>
        <end position="38"/>
    </location>
</feature>
<protein>
    <submittedName>
        <fullName evidence="2">Uncharacterized protein</fullName>
    </submittedName>
</protein>
<evidence type="ECO:0000256" key="1">
    <source>
        <dbReference type="SAM" id="MobiDB-lite"/>
    </source>
</evidence>
<keyword evidence="3" id="KW-1185">Reference proteome</keyword>
<feature type="non-terminal residue" evidence="2">
    <location>
        <position position="73"/>
    </location>
</feature>
<gene>
    <name evidence="2" type="ORF">PGT21_015789</name>
</gene>
<sequence length="73" mass="8431">MTTANHQAFGEVNDRTWPRDSFRSAGPNQPICSRSKKRSHSCFISQDSRNESLDRLVNPIKPLIEVKTRQRAY</sequence>